<proteinExistence type="predicted"/>
<feature type="repeat" description="HEAT" evidence="1">
    <location>
        <begin position="106"/>
        <end position="143"/>
    </location>
</feature>
<dbReference type="InterPro" id="IPR044591">
    <property type="entry name" value="RUK"/>
</dbReference>
<dbReference type="PANTHER" id="PTHR46562">
    <property type="entry name" value="SERINE/THREONINE-KINASE ULK4-LIKE PROTEIN-RELATED"/>
    <property type="match status" value="1"/>
</dbReference>
<organism evidence="2 3">
    <name type="scientific">Monoraphidium neglectum</name>
    <dbReference type="NCBI Taxonomy" id="145388"/>
    <lineage>
        <taxon>Eukaryota</taxon>
        <taxon>Viridiplantae</taxon>
        <taxon>Chlorophyta</taxon>
        <taxon>core chlorophytes</taxon>
        <taxon>Chlorophyceae</taxon>
        <taxon>CS clade</taxon>
        <taxon>Sphaeropleales</taxon>
        <taxon>Selenastraceae</taxon>
        <taxon>Monoraphidium</taxon>
    </lineage>
</organism>
<dbReference type="GO" id="GO:0008017">
    <property type="term" value="F:microtubule binding"/>
    <property type="evidence" value="ECO:0007669"/>
    <property type="project" value="InterPro"/>
</dbReference>
<dbReference type="OrthoDB" id="24822at2759"/>
<dbReference type="InterPro" id="IPR016024">
    <property type="entry name" value="ARM-type_fold"/>
</dbReference>
<evidence type="ECO:0000313" key="2">
    <source>
        <dbReference type="EMBL" id="KIY93390.1"/>
    </source>
</evidence>
<name>A0A0D2MDU8_9CHLO</name>
<dbReference type="InterPro" id="IPR021133">
    <property type="entry name" value="HEAT_type_2"/>
</dbReference>
<reference evidence="2 3" key="1">
    <citation type="journal article" date="2013" name="BMC Genomics">
        <title>Reconstruction of the lipid metabolism for the microalga Monoraphidium neglectum from its genome sequence reveals characteristics suitable for biofuel production.</title>
        <authorList>
            <person name="Bogen C."/>
            <person name="Al-Dilaimi A."/>
            <person name="Albersmeier A."/>
            <person name="Wichmann J."/>
            <person name="Grundmann M."/>
            <person name="Rupp O."/>
            <person name="Lauersen K.J."/>
            <person name="Blifernez-Klassen O."/>
            <person name="Kalinowski J."/>
            <person name="Goesmann A."/>
            <person name="Mussgnug J.H."/>
            <person name="Kruse O."/>
        </authorList>
    </citation>
    <scope>NUCLEOTIDE SEQUENCE [LARGE SCALE GENOMIC DNA]</scope>
    <source>
        <strain evidence="2 3">SAG 48.87</strain>
    </source>
</reference>
<dbReference type="EMBL" id="KK104808">
    <property type="protein sequence ID" value="KIY93390.1"/>
    <property type="molecule type" value="Genomic_DNA"/>
</dbReference>
<sequence>MRVPLIVHARTGVHSQDLEAFLTHIYRALAAATPLKDKVNVLAYFETLCADTTAANVLINSSLTMLFVRMLRNGRAPLLRVRLAGVLGLLVRHATFIAEELAATQVVEILTEALRDKNERVRRRVMATLGELLFYIATQQQDSGAGSVADVSAAWGISSATTGGVVRLLRPGEDEICQHYAVKTIENICSQGGEWAATFSTMEVVSSLVALLGSSSGDNLKATAASTLARLLRASPPLMGALLDKWGAGVILSGLSDTSSKVQISAANMLNQLLSAPDNVARARAALAADERAVVTAVMGLLDHALPLLRAKGILAVVLLCRLSPRWLLECCKQRLVPLMERLQRERDAYTQEAAAQLRVEMAAAVEATCEQIRGELAAAAAAGAAARGPLQLQQLQASGAGGGAGAWAQVLCGSGSRDTGSR</sequence>
<dbReference type="InterPro" id="IPR011989">
    <property type="entry name" value="ARM-like"/>
</dbReference>
<dbReference type="PROSITE" id="PS50077">
    <property type="entry name" value="HEAT_REPEAT"/>
    <property type="match status" value="1"/>
</dbReference>
<accession>A0A0D2MDU8</accession>
<dbReference type="RefSeq" id="XP_013892410.1">
    <property type="nucleotide sequence ID" value="XM_014036956.1"/>
</dbReference>
<dbReference type="STRING" id="145388.A0A0D2MDU8"/>
<dbReference type="Proteomes" id="UP000054498">
    <property type="component" value="Unassembled WGS sequence"/>
</dbReference>
<evidence type="ECO:0000313" key="3">
    <source>
        <dbReference type="Proteomes" id="UP000054498"/>
    </source>
</evidence>
<protein>
    <submittedName>
        <fullName evidence="2">Uncharacterized protein</fullName>
    </submittedName>
</protein>
<dbReference type="SUPFAM" id="SSF48371">
    <property type="entry name" value="ARM repeat"/>
    <property type="match status" value="1"/>
</dbReference>
<dbReference type="KEGG" id="mng:MNEG_14572"/>
<dbReference type="AlphaFoldDB" id="A0A0D2MDU8"/>
<dbReference type="Gene3D" id="1.25.10.10">
    <property type="entry name" value="Leucine-rich Repeat Variant"/>
    <property type="match status" value="2"/>
</dbReference>
<evidence type="ECO:0000256" key="1">
    <source>
        <dbReference type="PROSITE-ProRule" id="PRU00103"/>
    </source>
</evidence>
<dbReference type="PANTHER" id="PTHR46562:SF1">
    <property type="entry name" value="SERINE_THREONINE-PROTEIN KINASE ULK4"/>
    <property type="match status" value="1"/>
</dbReference>
<dbReference type="GO" id="GO:0000914">
    <property type="term" value="P:phragmoplast assembly"/>
    <property type="evidence" value="ECO:0007669"/>
    <property type="project" value="InterPro"/>
</dbReference>
<keyword evidence="3" id="KW-1185">Reference proteome</keyword>
<gene>
    <name evidence="2" type="ORF">MNEG_14572</name>
</gene>
<dbReference type="GeneID" id="25732148"/>